<dbReference type="EC" id="1.7.1.-" evidence="4"/>
<proteinExistence type="inferred from homology"/>
<dbReference type="RefSeq" id="WP_290259417.1">
    <property type="nucleotide sequence ID" value="NZ_JAUFQG010000004.1"/>
</dbReference>
<dbReference type="InterPro" id="IPR029479">
    <property type="entry name" value="Nitroreductase"/>
</dbReference>
<evidence type="ECO:0000313" key="4">
    <source>
        <dbReference type="EMBL" id="MFC4361644.1"/>
    </source>
</evidence>
<evidence type="ECO:0000259" key="3">
    <source>
        <dbReference type="Pfam" id="PF00881"/>
    </source>
</evidence>
<protein>
    <submittedName>
        <fullName evidence="4">Nitroreductase family protein</fullName>
        <ecNumber evidence="4">1.7.1.-</ecNumber>
    </submittedName>
</protein>
<evidence type="ECO:0000256" key="1">
    <source>
        <dbReference type="ARBA" id="ARBA00007118"/>
    </source>
</evidence>
<name>A0ABV8V3L5_9GAMM</name>
<keyword evidence="2 4" id="KW-0560">Oxidoreductase</keyword>
<evidence type="ECO:0000313" key="5">
    <source>
        <dbReference type="Proteomes" id="UP001595840"/>
    </source>
</evidence>
<accession>A0ABV8V3L5</accession>
<organism evidence="4 5">
    <name type="scientific">Simiduia curdlanivorans</name>
    <dbReference type="NCBI Taxonomy" id="1492769"/>
    <lineage>
        <taxon>Bacteria</taxon>
        <taxon>Pseudomonadati</taxon>
        <taxon>Pseudomonadota</taxon>
        <taxon>Gammaproteobacteria</taxon>
        <taxon>Cellvibrionales</taxon>
        <taxon>Cellvibrionaceae</taxon>
        <taxon>Simiduia</taxon>
    </lineage>
</organism>
<sequence length="206" mass="23318">MQLQQLIQQRRSVKQFEPNYRLSTAEVTQLLDDAIHAPTSFNLQHWRFVRISDPAMRKEIRAVAWDQVQVTDASELFVIVADVKAWEREPERYWASADTEKRGILLGMIDEFYRGREWIQRDEAIRSGAFAAQNMMLSAKSLGLDSCPMIGFNQEAVAKLINLPADHVIVMMVAVGKAAGDAWPRGGQLPLSELVFENQFSALALV</sequence>
<dbReference type="Proteomes" id="UP001595840">
    <property type="component" value="Unassembled WGS sequence"/>
</dbReference>
<keyword evidence="5" id="KW-1185">Reference proteome</keyword>
<dbReference type="EMBL" id="JBHSCX010000003">
    <property type="protein sequence ID" value="MFC4361644.1"/>
    <property type="molecule type" value="Genomic_DNA"/>
</dbReference>
<dbReference type="Pfam" id="PF00881">
    <property type="entry name" value="Nitroreductase"/>
    <property type="match status" value="1"/>
</dbReference>
<dbReference type="InterPro" id="IPR000415">
    <property type="entry name" value="Nitroreductase-like"/>
</dbReference>
<comment type="caution">
    <text evidence="4">The sequence shown here is derived from an EMBL/GenBank/DDBJ whole genome shotgun (WGS) entry which is preliminary data.</text>
</comment>
<dbReference type="CDD" id="cd02137">
    <property type="entry name" value="MhqN-like"/>
    <property type="match status" value="1"/>
</dbReference>
<comment type="similarity">
    <text evidence="1">Belongs to the nitroreductase family.</text>
</comment>
<dbReference type="PANTHER" id="PTHR43673:SF12">
    <property type="entry name" value="PROTEIN DRGA"/>
    <property type="match status" value="1"/>
</dbReference>
<feature type="domain" description="Nitroreductase" evidence="3">
    <location>
        <begin position="7"/>
        <end position="177"/>
    </location>
</feature>
<dbReference type="SUPFAM" id="SSF55469">
    <property type="entry name" value="FMN-dependent nitroreductase-like"/>
    <property type="match status" value="1"/>
</dbReference>
<reference evidence="5" key="1">
    <citation type="journal article" date="2019" name="Int. J. Syst. Evol. Microbiol.">
        <title>The Global Catalogue of Microorganisms (GCM) 10K type strain sequencing project: providing services to taxonomists for standard genome sequencing and annotation.</title>
        <authorList>
            <consortium name="The Broad Institute Genomics Platform"/>
            <consortium name="The Broad Institute Genome Sequencing Center for Infectious Disease"/>
            <person name="Wu L."/>
            <person name="Ma J."/>
        </authorList>
    </citation>
    <scope>NUCLEOTIDE SEQUENCE [LARGE SCALE GENOMIC DNA]</scope>
    <source>
        <strain evidence="5">CECT 8570</strain>
    </source>
</reference>
<dbReference type="GO" id="GO:0016491">
    <property type="term" value="F:oxidoreductase activity"/>
    <property type="evidence" value="ECO:0007669"/>
    <property type="project" value="UniProtKB-KW"/>
</dbReference>
<evidence type="ECO:0000256" key="2">
    <source>
        <dbReference type="ARBA" id="ARBA00023002"/>
    </source>
</evidence>
<dbReference type="Gene3D" id="3.40.109.10">
    <property type="entry name" value="NADH Oxidase"/>
    <property type="match status" value="1"/>
</dbReference>
<dbReference type="PANTHER" id="PTHR43673">
    <property type="entry name" value="NAD(P)H NITROREDUCTASE YDGI-RELATED"/>
    <property type="match status" value="1"/>
</dbReference>
<gene>
    <name evidence="4" type="ORF">ACFOX3_04975</name>
</gene>